<keyword evidence="13 16" id="KW-0505">Motor protein</keyword>
<sequence length="1152" mass="127374">MALPHFYRKSQHAIPSLPHRHPFSKPQIPTANVRVVCRIRPMNDKEKKAGATPAATASTERKEVAVVRILAGGTRQVRSTFHFDDVLTSFSSQEDVFRATLQPLVGQVLAGYETTAFAYGQTGTGKTYTMEGQLDSVEGRGLVPRTASAVLEALATSEFTESSVTVSYLEIYNEELSDLLACSDRHQKLDLKDVGGGRGVCCQGLSEVEVHSMEDILEVVRRAQEKRRVAETRVNARSSRSHSIFTMKVKCQRAVAGGELENQGKLHLVDLAGSECAKKGGLIYSEDVSAAARMLAGQEEERERRSINQSLLTLGRVITALREDRMLPERRWQGSGRVPYRDSKLTRLLQDALGGRCKTVIIATISPALASVEETISALSYAEQAAGIRNRPVASSLLRTATVSAQQRSVTSHADVSSNSGLGASEWAELEMKVTYLSQELEEAQVALGRKYQEAQEEAERAHRAEVRLDQTISELRKVQLSCEEQTFAKQRFASLAAGRHEAVMSLQNSLATMDRHRVSLEKHLQSAKDQHRTSQSRASEFCQQLQQQLPEKVQPLEDPRVEEKISQMTSIQSATLGELQQDQGQQCENLTALTSKLQTHRGVRNETVGQACTEAKTEILENLSQTTATLQSIEAALCSAQRVSTAASSSAAQRADGAAAAFAAAAQRLRQRVASQRQRLDDTGQRSRAALRAAEEAVVELTEVSKESLKEALEVVDQLEQMQMEVLKEMKEEANQGAGNVEAAAASGTEAVELERRHAAQTAEHAQKRWDSVTEALLEHAKEEEVLLQEAQQASQQIQQASAQRIATCAEKTQETQGDAVGAVQALRQGAVKALQEQCEEMHDFVEGNKASILDKDIPLRPDSLVPELKLPPIPSEEQLLSEFQTSRQPMSSGLIQSVTAALRNSKQVLSPVQVSNIQEALKLLDLPLEDKPTWGSSATRGLFFVFEGLDRSGKSTQSKKLEEYLSKAGRSVKWMCFPNRKTPIGTAIDLYLRRQLELPDEAVHRLFSANRWEMAKSIVEDLRAGTTIICDRYAFSGVAYSAAKGLDFSWCQAPDRGLPCPDGIFFLHIDEKVGAARSNFGDERYENAEMQAKVRAQFKDPRLRANVHWKDVNGARDMEVIHAEIRSAVEVIRQEDQENRQRAIPRLWVK</sequence>
<dbReference type="Pfam" id="PF02223">
    <property type="entry name" value="Thymidylate_kin"/>
    <property type="match status" value="1"/>
</dbReference>
<comment type="subcellular location">
    <subcellularLocation>
        <location evidence="1">Cytoplasm</location>
        <location evidence="1">Cytoskeleton</location>
    </subcellularLocation>
</comment>
<dbReference type="CDD" id="cd01672">
    <property type="entry name" value="TMPK"/>
    <property type="match status" value="1"/>
</dbReference>
<keyword evidence="8" id="KW-0493">Microtubule</keyword>
<dbReference type="GO" id="GO:0072686">
    <property type="term" value="C:mitotic spindle"/>
    <property type="evidence" value="ECO:0007669"/>
    <property type="project" value="TreeGrafter"/>
</dbReference>
<evidence type="ECO:0000313" key="19">
    <source>
        <dbReference type="EMBL" id="CAI4001728.1"/>
    </source>
</evidence>
<dbReference type="PANTHER" id="PTHR47970:SF12">
    <property type="entry name" value="KINESIN FAMILY MEMBER 11"/>
    <property type="match status" value="1"/>
</dbReference>
<gene>
    <name evidence="19" type="ORF">C1SCF055_LOCUS27746</name>
</gene>
<evidence type="ECO:0000256" key="1">
    <source>
        <dbReference type="ARBA" id="ARBA00004245"/>
    </source>
</evidence>
<feature type="binding site" evidence="16">
    <location>
        <begin position="120"/>
        <end position="127"/>
    </location>
    <ligand>
        <name>ATP</name>
        <dbReference type="ChEBI" id="CHEBI:30616"/>
    </ligand>
</feature>
<keyword evidence="7" id="KW-0808">Transferase</keyword>
<evidence type="ECO:0000256" key="8">
    <source>
        <dbReference type="ARBA" id="ARBA00022701"/>
    </source>
</evidence>
<dbReference type="FunFam" id="3.40.850.10:FF:000019">
    <property type="entry name" value="Kinesin-like protein KIN-5D"/>
    <property type="match status" value="1"/>
</dbReference>
<dbReference type="Pfam" id="PF00225">
    <property type="entry name" value="Kinesin"/>
    <property type="match status" value="1"/>
</dbReference>
<evidence type="ECO:0000256" key="16">
    <source>
        <dbReference type="PROSITE-ProRule" id="PRU00283"/>
    </source>
</evidence>
<evidence type="ECO:0000256" key="4">
    <source>
        <dbReference type="ARBA" id="ARBA00012980"/>
    </source>
</evidence>
<evidence type="ECO:0000256" key="17">
    <source>
        <dbReference type="SAM" id="Coils"/>
    </source>
</evidence>
<dbReference type="EC" id="2.7.4.9" evidence="4"/>
<evidence type="ECO:0000313" key="20">
    <source>
        <dbReference type="EMBL" id="CAL1155103.1"/>
    </source>
</evidence>
<dbReference type="GO" id="GO:0005524">
    <property type="term" value="F:ATP binding"/>
    <property type="evidence" value="ECO:0007669"/>
    <property type="project" value="UniProtKB-UniRule"/>
</dbReference>
<dbReference type="GO" id="GO:0008017">
    <property type="term" value="F:microtubule binding"/>
    <property type="evidence" value="ECO:0007669"/>
    <property type="project" value="InterPro"/>
</dbReference>
<dbReference type="EMBL" id="CAMXCT030002990">
    <property type="protein sequence ID" value="CAL4789040.1"/>
    <property type="molecule type" value="Genomic_DNA"/>
</dbReference>
<dbReference type="EMBL" id="CAMXCT020002990">
    <property type="protein sequence ID" value="CAL1155103.1"/>
    <property type="molecule type" value="Genomic_DNA"/>
</dbReference>
<dbReference type="Gene3D" id="3.40.850.10">
    <property type="entry name" value="Kinesin motor domain"/>
    <property type="match status" value="1"/>
</dbReference>
<dbReference type="InterPro" id="IPR027417">
    <property type="entry name" value="P-loop_NTPase"/>
</dbReference>
<feature type="coiled-coil region" evidence="17">
    <location>
        <begin position="438"/>
        <end position="472"/>
    </location>
</feature>
<dbReference type="GO" id="GO:0090307">
    <property type="term" value="P:mitotic spindle assembly"/>
    <property type="evidence" value="ECO:0007669"/>
    <property type="project" value="TreeGrafter"/>
</dbReference>
<feature type="domain" description="Kinesin motor" evidence="18">
    <location>
        <begin position="32"/>
        <end position="388"/>
    </location>
</feature>
<keyword evidence="10 16" id="KW-0547">Nucleotide-binding</keyword>
<protein>
    <recommendedName>
        <fullName evidence="5">Thymidylate kinase</fullName>
        <ecNumber evidence="4">2.7.4.9</ecNumber>
    </recommendedName>
</protein>
<dbReference type="NCBIfam" id="TIGR00041">
    <property type="entry name" value="DTMP_kinase"/>
    <property type="match status" value="1"/>
</dbReference>
<evidence type="ECO:0000256" key="14">
    <source>
        <dbReference type="ARBA" id="ARBA00023212"/>
    </source>
</evidence>
<evidence type="ECO:0000256" key="3">
    <source>
        <dbReference type="ARBA" id="ARBA00009776"/>
    </source>
</evidence>
<dbReference type="AlphaFoldDB" id="A0A9P1D184"/>
<proteinExistence type="inferred from homology"/>
<evidence type="ECO:0000256" key="2">
    <source>
        <dbReference type="ARBA" id="ARBA00004992"/>
    </source>
</evidence>
<dbReference type="PROSITE" id="PS00411">
    <property type="entry name" value="KINESIN_MOTOR_1"/>
    <property type="match status" value="1"/>
</dbReference>
<dbReference type="GO" id="GO:0006233">
    <property type="term" value="P:dTDP biosynthetic process"/>
    <property type="evidence" value="ECO:0007669"/>
    <property type="project" value="InterPro"/>
</dbReference>
<dbReference type="GO" id="GO:0004798">
    <property type="term" value="F:dTMP kinase activity"/>
    <property type="evidence" value="ECO:0007669"/>
    <property type="project" value="UniProtKB-EC"/>
</dbReference>
<evidence type="ECO:0000256" key="9">
    <source>
        <dbReference type="ARBA" id="ARBA00022727"/>
    </source>
</evidence>
<keyword evidence="9" id="KW-0545">Nucleotide biosynthesis</keyword>
<evidence type="ECO:0000256" key="12">
    <source>
        <dbReference type="ARBA" id="ARBA00022840"/>
    </source>
</evidence>
<evidence type="ECO:0000256" key="7">
    <source>
        <dbReference type="ARBA" id="ARBA00022679"/>
    </source>
</evidence>
<comment type="pathway">
    <text evidence="2">Pyrimidine metabolism; dTTP biosynthesis.</text>
</comment>
<dbReference type="InterPro" id="IPR019821">
    <property type="entry name" value="Kinesin_motor_CS"/>
</dbReference>
<evidence type="ECO:0000256" key="15">
    <source>
        <dbReference type="ARBA" id="ARBA00034704"/>
    </source>
</evidence>
<name>A0A9P1D184_9DINO</name>
<evidence type="ECO:0000256" key="10">
    <source>
        <dbReference type="ARBA" id="ARBA00022741"/>
    </source>
</evidence>
<keyword evidence="17" id="KW-0175">Coiled coil</keyword>
<comment type="similarity">
    <text evidence="15">Belongs to the TRAFAC class myosin-kinesin ATPase superfamily. Kinesin family. KIN-5/BimC subfamily.</text>
</comment>
<evidence type="ECO:0000313" key="21">
    <source>
        <dbReference type="Proteomes" id="UP001152797"/>
    </source>
</evidence>
<keyword evidence="12 16" id="KW-0067">ATP-binding</keyword>
<dbReference type="InterPro" id="IPR001752">
    <property type="entry name" value="Kinesin_motor_dom"/>
</dbReference>
<keyword evidence="11" id="KW-0418">Kinase</keyword>
<comment type="caution">
    <text evidence="19">The sequence shown here is derived from an EMBL/GenBank/DDBJ whole genome shotgun (WGS) entry which is preliminary data.</text>
</comment>
<evidence type="ECO:0000256" key="6">
    <source>
        <dbReference type="ARBA" id="ARBA00022490"/>
    </source>
</evidence>
<accession>A0A9P1D184</accession>
<dbReference type="GO" id="GO:0007018">
    <property type="term" value="P:microtubule-based movement"/>
    <property type="evidence" value="ECO:0007669"/>
    <property type="project" value="InterPro"/>
</dbReference>
<feature type="coiled-coil region" evidence="17">
    <location>
        <begin position="667"/>
        <end position="737"/>
    </location>
</feature>
<keyword evidence="14" id="KW-0206">Cytoskeleton</keyword>
<dbReference type="GO" id="GO:0051231">
    <property type="term" value="P:spindle elongation"/>
    <property type="evidence" value="ECO:0007669"/>
    <property type="project" value="TreeGrafter"/>
</dbReference>
<reference evidence="20" key="2">
    <citation type="submission" date="2024-04" db="EMBL/GenBank/DDBJ databases">
        <authorList>
            <person name="Chen Y."/>
            <person name="Shah S."/>
            <person name="Dougan E. K."/>
            <person name="Thang M."/>
            <person name="Chan C."/>
        </authorList>
    </citation>
    <scope>NUCLEOTIDE SEQUENCE [LARGE SCALE GENOMIC DNA]</scope>
</reference>
<dbReference type="Proteomes" id="UP001152797">
    <property type="component" value="Unassembled WGS sequence"/>
</dbReference>
<evidence type="ECO:0000256" key="5">
    <source>
        <dbReference type="ARBA" id="ARBA00017144"/>
    </source>
</evidence>
<evidence type="ECO:0000256" key="11">
    <source>
        <dbReference type="ARBA" id="ARBA00022777"/>
    </source>
</evidence>
<reference evidence="19" key="1">
    <citation type="submission" date="2022-10" db="EMBL/GenBank/DDBJ databases">
        <authorList>
            <person name="Chen Y."/>
            <person name="Dougan E. K."/>
            <person name="Chan C."/>
            <person name="Rhodes N."/>
            <person name="Thang M."/>
        </authorList>
    </citation>
    <scope>NUCLEOTIDE SEQUENCE</scope>
</reference>
<dbReference type="InterPro" id="IPR047149">
    <property type="entry name" value="KIF11-like"/>
</dbReference>
<dbReference type="OrthoDB" id="425602at2759"/>
<dbReference type="SUPFAM" id="SSF52540">
    <property type="entry name" value="P-loop containing nucleoside triphosphate hydrolases"/>
    <property type="match status" value="2"/>
</dbReference>
<dbReference type="PRINTS" id="PR00380">
    <property type="entry name" value="KINESINHEAVY"/>
</dbReference>
<dbReference type="GO" id="GO:0008574">
    <property type="term" value="F:plus-end-directed microtubule motor activity"/>
    <property type="evidence" value="ECO:0007669"/>
    <property type="project" value="TreeGrafter"/>
</dbReference>
<dbReference type="SMART" id="SM00129">
    <property type="entry name" value="KISc"/>
    <property type="match status" value="1"/>
</dbReference>
<dbReference type="HAMAP" id="MF_00165">
    <property type="entry name" value="Thymidylate_kinase"/>
    <property type="match status" value="1"/>
</dbReference>
<dbReference type="PROSITE" id="PS50067">
    <property type="entry name" value="KINESIN_MOTOR_2"/>
    <property type="match status" value="1"/>
</dbReference>
<dbReference type="InterPro" id="IPR018095">
    <property type="entry name" value="Thymidylate_kin_CS"/>
</dbReference>
<keyword evidence="21" id="KW-1185">Reference proteome</keyword>
<dbReference type="EMBL" id="CAMXCT010002990">
    <property type="protein sequence ID" value="CAI4001728.1"/>
    <property type="molecule type" value="Genomic_DNA"/>
</dbReference>
<evidence type="ECO:0000256" key="13">
    <source>
        <dbReference type="ARBA" id="ARBA00023175"/>
    </source>
</evidence>
<dbReference type="InterPro" id="IPR036961">
    <property type="entry name" value="Kinesin_motor_dom_sf"/>
</dbReference>
<dbReference type="GO" id="GO:0005876">
    <property type="term" value="C:spindle microtubule"/>
    <property type="evidence" value="ECO:0007669"/>
    <property type="project" value="TreeGrafter"/>
</dbReference>
<dbReference type="FunFam" id="3.40.50.300:FF:000679">
    <property type="entry name" value="Thymidylate kinase"/>
    <property type="match status" value="1"/>
</dbReference>
<dbReference type="PANTHER" id="PTHR47970">
    <property type="entry name" value="KINESIN-LIKE PROTEIN KIF11"/>
    <property type="match status" value="1"/>
</dbReference>
<organism evidence="19">
    <name type="scientific">Cladocopium goreaui</name>
    <dbReference type="NCBI Taxonomy" id="2562237"/>
    <lineage>
        <taxon>Eukaryota</taxon>
        <taxon>Sar</taxon>
        <taxon>Alveolata</taxon>
        <taxon>Dinophyceae</taxon>
        <taxon>Suessiales</taxon>
        <taxon>Symbiodiniaceae</taxon>
        <taxon>Cladocopium</taxon>
    </lineage>
</organism>
<dbReference type="PROSITE" id="PS01331">
    <property type="entry name" value="THYMIDYLATE_KINASE"/>
    <property type="match status" value="1"/>
</dbReference>
<dbReference type="Gene3D" id="3.40.50.300">
    <property type="entry name" value="P-loop containing nucleotide triphosphate hydrolases"/>
    <property type="match status" value="1"/>
</dbReference>
<dbReference type="InterPro" id="IPR039430">
    <property type="entry name" value="Thymidylate_kin-like_dom"/>
</dbReference>
<comment type="similarity">
    <text evidence="3">Belongs to the thymidylate kinase family.</text>
</comment>
<dbReference type="InterPro" id="IPR018094">
    <property type="entry name" value="Thymidylate_kinase"/>
</dbReference>
<keyword evidence="6" id="KW-0963">Cytoplasm</keyword>
<evidence type="ECO:0000259" key="18">
    <source>
        <dbReference type="PROSITE" id="PS50067"/>
    </source>
</evidence>